<reference evidence="2" key="3">
    <citation type="submission" date="2025-09" db="UniProtKB">
        <authorList>
            <consortium name="Ensembl"/>
        </authorList>
    </citation>
    <scope>IDENTIFICATION</scope>
    <source>
        <strain evidence="2">Isolate ISIS603380</strain>
    </source>
</reference>
<dbReference type="Proteomes" id="UP000007646">
    <property type="component" value="Unassembled WGS sequence"/>
</dbReference>
<accession>G3T1E5</accession>
<evidence type="ECO:0000313" key="2">
    <source>
        <dbReference type="Ensembl" id="ENSLAFP00000006888.3"/>
    </source>
</evidence>
<dbReference type="InParanoid" id="G3T1E5"/>
<name>G3T1E5_LOXAF</name>
<dbReference type="Gene3D" id="1.20.80.10">
    <property type="match status" value="1"/>
</dbReference>
<dbReference type="HOGENOM" id="CLU_064966_0_0_1"/>
<dbReference type="AlphaFoldDB" id="G3T1E5"/>
<feature type="region of interest" description="Disordered" evidence="1">
    <location>
        <begin position="88"/>
        <end position="114"/>
    </location>
</feature>
<dbReference type="eggNOG" id="KOG4229">
    <property type="taxonomic scope" value="Eukaryota"/>
</dbReference>
<dbReference type="InterPro" id="IPR014352">
    <property type="entry name" value="FERM/acyl-CoA-bd_prot_sf"/>
</dbReference>
<dbReference type="InterPro" id="IPR051724">
    <property type="entry name" value="Actin_motor_Myosin"/>
</dbReference>
<evidence type="ECO:0000313" key="3">
    <source>
        <dbReference type="Proteomes" id="UP000007646"/>
    </source>
</evidence>
<keyword evidence="3" id="KW-1185">Reference proteome</keyword>
<reference evidence="2" key="2">
    <citation type="submission" date="2025-08" db="UniProtKB">
        <authorList>
            <consortium name="Ensembl"/>
        </authorList>
    </citation>
    <scope>IDENTIFICATION</scope>
    <source>
        <strain evidence="2">Isolate ISIS603380</strain>
    </source>
</reference>
<dbReference type="STRING" id="9785.ENSLAFP00000006888"/>
<reference evidence="2 3" key="1">
    <citation type="submission" date="2009-06" db="EMBL/GenBank/DDBJ databases">
        <title>The Genome Sequence of Loxodonta africana (African elephant).</title>
        <authorList>
            <person name="Di Palma F."/>
            <person name="Heiman D."/>
            <person name="Young S."/>
            <person name="Johnson J."/>
            <person name="Lander E.S."/>
            <person name="Lindblad-Toh K."/>
        </authorList>
    </citation>
    <scope>NUCLEOTIDE SEQUENCE [LARGE SCALE GENOMIC DNA]</scope>
    <source>
        <strain evidence="2 3">Isolate ISIS603380</strain>
    </source>
</reference>
<evidence type="ECO:0000256" key="1">
    <source>
        <dbReference type="SAM" id="MobiDB-lite"/>
    </source>
</evidence>
<organism evidence="2 3">
    <name type="scientific">Loxodonta africana</name>
    <name type="common">African elephant</name>
    <dbReference type="NCBI Taxonomy" id="9785"/>
    <lineage>
        <taxon>Eukaryota</taxon>
        <taxon>Metazoa</taxon>
        <taxon>Chordata</taxon>
        <taxon>Craniata</taxon>
        <taxon>Vertebrata</taxon>
        <taxon>Euteleostomi</taxon>
        <taxon>Mammalia</taxon>
        <taxon>Eutheria</taxon>
        <taxon>Afrotheria</taxon>
        <taxon>Proboscidea</taxon>
        <taxon>Elephantidae</taxon>
        <taxon>Loxodonta</taxon>
    </lineage>
</organism>
<sequence length="225" mass="23891">TLVADVLTRFENLAAEEAGLEDSLDSGWRLCLRLQGPLHPEGLSTDGHELPFLFEQAHALLHDTLRALAALRLQGLHRDFSLRAPLPRLDRLLPPPAPPREDPPRPAPRPPPSTALLAGALWSPGLAKRRAAAGITAREGGGGAGTAAAVLGGWKRLRGMGRAEAMAAYLALAAQCPGFGAARSLVGVLHRSYAWAWEPRPCPSPDLVRQSPSTVSAMAMWPPAS</sequence>
<proteinExistence type="predicted"/>
<dbReference type="Ensembl" id="ENSLAFT00000008208.3">
    <property type="protein sequence ID" value="ENSLAFP00000006888.3"/>
    <property type="gene ID" value="ENSLAFG00000008207.3"/>
</dbReference>
<protein>
    <submittedName>
        <fullName evidence="2">Uncharacterized protein</fullName>
    </submittedName>
</protein>
<dbReference type="PANTHER" id="PTHR46049:SF5">
    <property type="entry name" value="PLECKSTRIN HOMOLOGY DOMAIN-CONTAINING FAMILY H MEMBER 3"/>
    <property type="match status" value="1"/>
</dbReference>
<dbReference type="PANTHER" id="PTHR46049">
    <property type="entry name" value="AGAP003327-PA"/>
    <property type="match status" value="1"/>
</dbReference>